<feature type="region of interest" description="Disordered" evidence="1">
    <location>
        <begin position="1"/>
        <end position="20"/>
    </location>
</feature>
<evidence type="ECO:0000313" key="2">
    <source>
        <dbReference type="EMBL" id="ETO27072.1"/>
    </source>
</evidence>
<name>X6NNW8_RETFI</name>
<accession>X6NNW8</accession>
<dbReference type="EMBL" id="ASPP01007478">
    <property type="protein sequence ID" value="ETO27072.1"/>
    <property type="molecule type" value="Genomic_DNA"/>
</dbReference>
<evidence type="ECO:0000313" key="3">
    <source>
        <dbReference type="Proteomes" id="UP000023152"/>
    </source>
</evidence>
<proteinExistence type="predicted"/>
<gene>
    <name evidence="2" type="ORF">RFI_10059</name>
</gene>
<sequence>KKPKTGKYKKSKMGKNAEETNAKELWATKSKDEMLMCEEKNGDAMVWDKSGNQGFSISVDVNVNADGNTTGNSNNNNNNNNNNSNKIIIIMITMTRSMESTLKCTIVGLWRKLAYLTHT</sequence>
<organism evidence="2 3">
    <name type="scientific">Reticulomyxa filosa</name>
    <dbReference type="NCBI Taxonomy" id="46433"/>
    <lineage>
        <taxon>Eukaryota</taxon>
        <taxon>Sar</taxon>
        <taxon>Rhizaria</taxon>
        <taxon>Retaria</taxon>
        <taxon>Foraminifera</taxon>
        <taxon>Monothalamids</taxon>
        <taxon>Reticulomyxidae</taxon>
        <taxon>Reticulomyxa</taxon>
    </lineage>
</organism>
<dbReference type="AlphaFoldDB" id="X6NNW8"/>
<feature type="non-terminal residue" evidence="2">
    <location>
        <position position="1"/>
    </location>
</feature>
<dbReference type="Proteomes" id="UP000023152">
    <property type="component" value="Unassembled WGS sequence"/>
</dbReference>
<reference evidence="2 3" key="1">
    <citation type="journal article" date="2013" name="Curr. Biol.">
        <title>The Genome of the Foraminiferan Reticulomyxa filosa.</title>
        <authorList>
            <person name="Glockner G."/>
            <person name="Hulsmann N."/>
            <person name="Schleicher M."/>
            <person name="Noegel A.A."/>
            <person name="Eichinger L."/>
            <person name="Gallinger C."/>
            <person name="Pawlowski J."/>
            <person name="Sierra R."/>
            <person name="Euteneuer U."/>
            <person name="Pillet L."/>
            <person name="Moustafa A."/>
            <person name="Platzer M."/>
            <person name="Groth M."/>
            <person name="Szafranski K."/>
            <person name="Schliwa M."/>
        </authorList>
    </citation>
    <scope>NUCLEOTIDE SEQUENCE [LARGE SCALE GENOMIC DNA]</scope>
</reference>
<keyword evidence="3" id="KW-1185">Reference proteome</keyword>
<feature type="compositionally biased region" description="Basic residues" evidence="1">
    <location>
        <begin position="1"/>
        <end position="13"/>
    </location>
</feature>
<protein>
    <submittedName>
        <fullName evidence="2">Uncharacterized protein</fullName>
    </submittedName>
</protein>
<evidence type="ECO:0000256" key="1">
    <source>
        <dbReference type="SAM" id="MobiDB-lite"/>
    </source>
</evidence>
<comment type="caution">
    <text evidence="2">The sequence shown here is derived from an EMBL/GenBank/DDBJ whole genome shotgun (WGS) entry which is preliminary data.</text>
</comment>